<name>A2Q344_MEDTR</name>
<dbReference type="EMBL" id="AC154391">
    <property type="protein sequence ID" value="ABN08044.1"/>
    <property type="molecule type" value="Genomic_DNA"/>
</dbReference>
<protein>
    <submittedName>
        <fullName evidence="1">Uncharacterized protein</fullName>
    </submittedName>
</protein>
<dbReference type="AlphaFoldDB" id="A2Q344"/>
<proteinExistence type="predicted"/>
<organism evidence="1">
    <name type="scientific">Medicago truncatula</name>
    <name type="common">Barrel medic</name>
    <name type="synonym">Medicago tribuloides</name>
    <dbReference type="NCBI Taxonomy" id="3880"/>
    <lineage>
        <taxon>Eukaryota</taxon>
        <taxon>Viridiplantae</taxon>
        <taxon>Streptophyta</taxon>
        <taxon>Embryophyta</taxon>
        <taxon>Tracheophyta</taxon>
        <taxon>Spermatophyta</taxon>
        <taxon>Magnoliopsida</taxon>
        <taxon>eudicotyledons</taxon>
        <taxon>Gunneridae</taxon>
        <taxon>Pentapetalae</taxon>
        <taxon>rosids</taxon>
        <taxon>fabids</taxon>
        <taxon>Fabales</taxon>
        <taxon>Fabaceae</taxon>
        <taxon>Papilionoideae</taxon>
        <taxon>50 kb inversion clade</taxon>
        <taxon>NPAAA clade</taxon>
        <taxon>Hologalegina</taxon>
        <taxon>IRL clade</taxon>
        <taxon>Trifolieae</taxon>
        <taxon>Medicago</taxon>
    </lineage>
</organism>
<reference evidence="1" key="2">
    <citation type="submission" date="2007-03" db="EMBL/GenBank/DDBJ databases">
        <authorList>
            <consortium name="The International Medicago Genome Annotation Group"/>
        </authorList>
    </citation>
    <scope>NUCLEOTIDE SEQUENCE</scope>
</reference>
<accession>A2Q344</accession>
<evidence type="ECO:0000313" key="1">
    <source>
        <dbReference type="EMBL" id="ABN08044.1"/>
    </source>
</evidence>
<reference evidence="1" key="1">
    <citation type="submission" date="2004-12" db="EMBL/GenBank/DDBJ databases">
        <authorList>
            <person name="Town C.D."/>
        </authorList>
    </citation>
    <scope>NUCLEOTIDE SEQUENCE</scope>
</reference>
<sequence length="42" mass="5033">MSVADLFSVDLEQQGFFWRWRRSLWQMLAECANLSGLFWYGS</sequence>
<gene>
    <name evidence="1" type="ORF">MtrDRAFT_AC154391g40v2</name>
</gene>